<evidence type="ECO:0000256" key="1">
    <source>
        <dbReference type="SAM" id="Phobius"/>
    </source>
</evidence>
<reference evidence="3 4" key="1">
    <citation type="submission" date="2020-11" db="EMBL/GenBank/DDBJ databases">
        <title>Draft Genome Sequence and Secondary Metabolite Biosynthetic Potential of the Lysobacter niastensis Type strain DSM 18481.</title>
        <authorList>
            <person name="Turrini P."/>
            <person name="Artuso I."/>
            <person name="Tescari M."/>
            <person name="Lugli G.A."/>
            <person name="Frangipani E."/>
            <person name="Ventura M."/>
            <person name="Visca P."/>
        </authorList>
    </citation>
    <scope>NUCLEOTIDE SEQUENCE [LARGE SCALE GENOMIC DNA]</scope>
    <source>
        <strain evidence="3 4">DSM 18481</strain>
    </source>
</reference>
<dbReference type="Proteomes" id="UP001429984">
    <property type="component" value="Unassembled WGS sequence"/>
</dbReference>
<keyword evidence="4" id="KW-1185">Reference proteome</keyword>
<keyword evidence="1" id="KW-0472">Membrane</keyword>
<dbReference type="PANTHER" id="PTHR37464:SF1">
    <property type="entry name" value="BLL2463 PROTEIN"/>
    <property type="match status" value="1"/>
</dbReference>
<evidence type="ECO:0000313" key="4">
    <source>
        <dbReference type="Proteomes" id="UP001429984"/>
    </source>
</evidence>
<dbReference type="PANTHER" id="PTHR37464">
    <property type="entry name" value="BLL2463 PROTEIN"/>
    <property type="match status" value="1"/>
</dbReference>
<dbReference type="InterPro" id="IPR024163">
    <property type="entry name" value="Aerotolerance_reg_N"/>
</dbReference>
<sequence length="392" mass="42526">MNLALLLPAGLAALAALLLPLLIHLARRSEQRPTVFAALQWLRQKPRPRHRIRFDEWPLLLVRLLLLALLALLIARPVLFGAEDRQPWVAVAPGIDPHQARMQSAPSNARWHWLTPGFPRFESGARAPAPSRVAITSLLRELDADLAPGVALTVLVPEQLNGVDGQRPVLSRRVDWRVLPGIETKPRAAAVAAAPSLSVRYSPDREGSLRYLRAANAAWQDPSSKAVAGQDIALSAKPVAAQTLHLMWLAPGPLPQAVADWIRNGGVALLDPEATLADAVPMSVLWRDDDGAALVEGSAYGRGKVMRLTRPLQAKAIPQLLDAQFPRQLRGLFVAAAPEPARVHAAAHAPSTGGIAFPVAPRELQPWLLALIAMLFAVERWMASAKRQRSAP</sequence>
<name>A0ABS0B5D8_9GAMM</name>
<keyword evidence="1" id="KW-0812">Transmembrane</keyword>
<evidence type="ECO:0000313" key="3">
    <source>
        <dbReference type="EMBL" id="MBF6024054.1"/>
    </source>
</evidence>
<accession>A0ABS0B5D8</accession>
<protein>
    <submittedName>
        <fullName evidence="3">BatA domain-containing protein</fullName>
    </submittedName>
</protein>
<feature type="domain" description="Aerotolerance regulator N-terminal" evidence="2">
    <location>
        <begin position="4"/>
        <end position="77"/>
    </location>
</feature>
<comment type="caution">
    <text evidence="3">The sequence shown here is derived from an EMBL/GenBank/DDBJ whole genome shotgun (WGS) entry which is preliminary data.</text>
</comment>
<gene>
    <name evidence="3" type="ORF">IU514_08425</name>
</gene>
<keyword evidence="1" id="KW-1133">Transmembrane helix</keyword>
<dbReference type="RefSeq" id="WP_194930654.1">
    <property type="nucleotide sequence ID" value="NZ_JADLZT010000004.1"/>
</dbReference>
<organism evidence="3 4">
    <name type="scientific">Lysobacter niastensis</name>
    <dbReference type="NCBI Taxonomy" id="380629"/>
    <lineage>
        <taxon>Bacteria</taxon>
        <taxon>Pseudomonadati</taxon>
        <taxon>Pseudomonadota</taxon>
        <taxon>Gammaproteobacteria</taxon>
        <taxon>Lysobacterales</taxon>
        <taxon>Lysobacteraceae</taxon>
        <taxon>Lysobacter</taxon>
    </lineage>
</organism>
<proteinExistence type="predicted"/>
<dbReference type="Pfam" id="PF07584">
    <property type="entry name" value="BatA"/>
    <property type="match status" value="1"/>
</dbReference>
<dbReference type="NCBIfam" id="TIGR02226">
    <property type="entry name" value="two_anch"/>
    <property type="match status" value="1"/>
</dbReference>
<feature type="transmembrane region" description="Helical" evidence="1">
    <location>
        <begin position="57"/>
        <end position="75"/>
    </location>
</feature>
<dbReference type="InterPro" id="IPR011933">
    <property type="entry name" value="Double_TM_dom"/>
</dbReference>
<dbReference type="EMBL" id="JADLZT010000004">
    <property type="protein sequence ID" value="MBF6024054.1"/>
    <property type="molecule type" value="Genomic_DNA"/>
</dbReference>
<evidence type="ECO:0000259" key="2">
    <source>
        <dbReference type="Pfam" id="PF07584"/>
    </source>
</evidence>